<evidence type="ECO:0000256" key="1">
    <source>
        <dbReference type="SAM" id="MobiDB-lite"/>
    </source>
</evidence>
<feature type="domain" description="Mur ligase central" evidence="3">
    <location>
        <begin position="208"/>
        <end position="365"/>
    </location>
</feature>
<name>A0A1I4Y5U5_9GAMM</name>
<dbReference type="SUPFAM" id="SSF53623">
    <property type="entry name" value="MurD-like peptide ligases, catalytic domain"/>
    <property type="match status" value="1"/>
</dbReference>
<evidence type="ECO:0000259" key="2">
    <source>
        <dbReference type="Pfam" id="PF02875"/>
    </source>
</evidence>
<keyword evidence="5" id="KW-1185">Reference proteome</keyword>
<dbReference type="AlphaFoldDB" id="A0A1I4Y5U5"/>
<dbReference type="Proteomes" id="UP000198575">
    <property type="component" value="Unassembled WGS sequence"/>
</dbReference>
<evidence type="ECO:0000313" key="5">
    <source>
        <dbReference type="Proteomes" id="UP000198575"/>
    </source>
</evidence>
<dbReference type="InterPro" id="IPR036615">
    <property type="entry name" value="Mur_ligase_C_dom_sf"/>
</dbReference>
<gene>
    <name evidence="4" type="ORF">SAMN05216289_11528</name>
</gene>
<dbReference type="Gene3D" id="3.90.190.20">
    <property type="entry name" value="Mur ligase, C-terminal domain"/>
    <property type="match status" value="1"/>
</dbReference>
<dbReference type="STRING" id="578942.SAMN05216289_11528"/>
<feature type="compositionally biased region" description="Basic residues" evidence="1">
    <location>
        <begin position="1"/>
        <end position="10"/>
    </location>
</feature>
<reference evidence="4 5" key="1">
    <citation type="submission" date="2016-10" db="EMBL/GenBank/DDBJ databases">
        <authorList>
            <person name="de Groot N.N."/>
        </authorList>
    </citation>
    <scope>NUCLEOTIDE SEQUENCE [LARGE SCALE GENOMIC DNA]</scope>
    <source>
        <strain evidence="4 5">CGMCC 1.7659</strain>
    </source>
</reference>
<dbReference type="InterPro" id="IPR004101">
    <property type="entry name" value="Mur_ligase_C"/>
</dbReference>
<sequence>MGRRRPRPARHPPVAGAGRLSAQPTLSFEDSRRLTGPNLYFSEPGAVLETVGPGADDTRAIAAWRDNVLRMRSTLGWPAAAVSVRAHRGGVALAFAAPLDQLFTATEVNEWAWQAARGVAELFAPGHASASDLESAKQMLQRHAAAERNPALMALLAAARRRHVPVVLDDDTLSLGLGATAQAWPLSALPGVESVPWDRLHAIPVALVTGSNGKTTTVRLLAAMLTAHGRRTGFSCTDGVFVEDQALTTGDYSGPAGARTVLRHREVKAAVLETARGGLLRRGLAIERADVAIVTNISDDHFGEYGIDDLDGLTETKLIVARALDSRGTLVLNADDAQLRAHASRLDCRKAWFALDDDNDLLRATRDGAGTSCGLRDGHLWLSHGPQRTDLGAIAAMPLSAGGLARYNITNMAGAVLLADALGIPAATIAAVLADFGRERGDNPGRLEQWSFGGIRVLLDYAHNPEGLRGLLSIARSLGARGRLGLILGQAGNRGEAEIRALAAAAASFHPDLVVLKDMEGFLRGRAAGEVAAVLRDELLAQGLPPGALPTQPTELAAVRHALAWARDGDLLVLPVHALKAKAAVVALLDTLQGRAWTAGETLPAD</sequence>
<evidence type="ECO:0000259" key="3">
    <source>
        <dbReference type="Pfam" id="PF08245"/>
    </source>
</evidence>
<dbReference type="GO" id="GO:0005524">
    <property type="term" value="F:ATP binding"/>
    <property type="evidence" value="ECO:0007669"/>
    <property type="project" value="InterPro"/>
</dbReference>
<accession>A0A1I4Y5U5</accession>
<dbReference type="InterPro" id="IPR036565">
    <property type="entry name" value="Mur-like_cat_sf"/>
</dbReference>
<dbReference type="SUPFAM" id="SSF53244">
    <property type="entry name" value="MurD-like peptide ligases, peptide-binding domain"/>
    <property type="match status" value="1"/>
</dbReference>
<evidence type="ECO:0000313" key="4">
    <source>
        <dbReference type="EMBL" id="SFN33416.1"/>
    </source>
</evidence>
<dbReference type="InterPro" id="IPR013221">
    <property type="entry name" value="Mur_ligase_cen"/>
</dbReference>
<feature type="region of interest" description="Disordered" evidence="1">
    <location>
        <begin position="1"/>
        <end position="21"/>
    </location>
</feature>
<protein>
    <submittedName>
        <fullName evidence="4">UDP-N-acetylmuramyl tripeptide synthase</fullName>
    </submittedName>
</protein>
<dbReference type="OrthoDB" id="9803907at2"/>
<dbReference type="Gene3D" id="3.40.1190.10">
    <property type="entry name" value="Mur-like, catalytic domain"/>
    <property type="match status" value="1"/>
</dbReference>
<proteinExistence type="predicted"/>
<dbReference type="PANTHER" id="PTHR23135">
    <property type="entry name" value="MUR LIGASE FAMILY MEMBER"/>
    <property type="match status" value="1"/>
</dbReference>
<dbReference type="PANTHER" id="PTHR23135:SF18">
    <property type="entry name" value="CYANOPHYCIN SYNTHETASE"/>
    <property type="match status" value="1"/>
</dbReference>
<dbReference type="EMBL" id="FOVF01000015">
    <property type="protein sequence ID" value="SFN33416.1"/>
    <property type="molecule type" value="Genomic_DNA"/>
</dbReference>
<dbReference type="Pfam" id="PF08245">
    <property type="entry name" value="Mur_ligase_M"/>
    <property type="match status" value="1"/>
</dbReference>
<organism evidence="4 5">
    <name type="scientific">Dokdonella immobilis</name>
    <dbReference type="NCBI Taxonomy" id="578942"/>
    <lineage>
        <taxon>Bacteria</taxon>
        <taxon>Pseudomonadati</taxon>
        <taxon>Pseudomonadota</taxon>
        <taxon>Gammaproteobacteria</taxon>
        <taxon>Lysobacterales</taxon>
        <taxon>Rhodanobacteraceae</taxon>
        <taxon>Dokdonella</taxon>
    </lineage>
</organism>
<feature type="domain" description="Mur ligase C-terminal" evidence="2">
    <location>
        <begin position="445"/>
        <end position="574"/>
    </location>
</feature>
<dbReference type="GO" id="GO:0016881">
    <property type="term" value="F:acid-amino acid ligase activity"/>
    <property type="evidence" value="ECO:0007669"/>
    <property type="project" value="InterPro"/>
</dbReference>
<dbReference type="Pfam" id="PF02875">
    <property type="entry name" value="Mur_ligase_C"/>
    <property type="match status" value="1"/>
</dbReference>